<dbReference type="Pfam" id="PF00587">
    <property type="entry name" value="tRNA-synt_2b"/>
    <property type="match status" value="1"/>
</dbReference>
<dbReference type="GO" id="GO:0005524">
    <property type="term" value="F:ATP binding"/>
    <property type="evidence" value="ECO:0007669"/>
    <property type="project" value="UniProtKB-KW"/>
</dbReference>
<gene>
    <name evidence="7" type="ORF">NTEN_LOCUS20357</name>
</gene>
<keyword evidence="2" id="KW-0547">Nucleotide-binding</keyword>
<dbReference type="AlphaFoldDB" id="A0A6H5HH84"/>
<dbReference type="InterPro" id="IPR002314">
    <property type="entry name" value="aa-tRNA-synt_IIb"/>
</dbReference>
<keyword evidence="8" id="KW-1185">Reference proteome</keyword>
<dbReference type="PROSITE" id="PS50862">
    <property type="entry name" value="AA_TRNA_LIGASE_II"/>
    <property type="match status" value="1"/>
</dbReference>
<evidence type="ECO:0000313" key="7">
    <source>
        <dbReference type="EMBL" id="CAB0016028.1"/>
    </source>
</evidence>
<dbReference type="PANTHER" id="PTHR42753">
    <property type="entry name" value="MITOCHONDRIAL RIBOSOME PROTEIN L39/PROLYL-TRNA LIGASE FAMILY MEMBER"/>
    <property type="match status" value="1"/>
</dbReference>
<sequence length="278" mass="30893">MKLSRISCQVFRTNLVSKLFQPLTLAPPNSEKVVGPRDDSQLSKNQKTHEESAADLMASVPQLSHNQLPIFLYQYSTKFRDEMRPRCGLIRSREFLMKDLYAFDESLDLAKQTYDRVSAAYLKIFNELQLEAIRIEADGGEIGGLASHEFHVACDVGEDTLLVCKTCSHVNVNPISSACELCNGTGHRKVTTLEVGHTFLLGDRYSTPLSAVFADSNNVQQPLSMSSYGLGLSRILAASVECLSTDLCISWPTAIAPYKIVIIPAKVRFPKMQNFNLL</sequence>
<dbReference type="GO" id="GO:0006433">
    <property type="term" value="P:prolyl-tRNA aminoacylation"/>
    <property type="evidence" value="ECO:0007669"/>
    <property type="project" value="TreeGrafter"/>
</dbReference>
<evidence type="ECO:0000256" key="3">
    <source>
        <dbReference type="ARBA" id="ARBA00022840"/>
    </source>
</evidence>
<feature type="region of interest" description="Disordered" evidence="5">
    <location>
        <begin position="30"/>
        <end position="53"/>
    </location>
</feature>
<evidence type="ECO:0000256" key="1">
    <source>
        <dbReference type="ARBA" id="ARBA00022598"/>
    </source>
</evidence>
<dbReference type="Proteomes" id="UP000479000">
    <property type="component" value="Unassembled WGS sequence"/>
</dbReference>
<evidence type="ECO:0000256" key="5">
    <source>
        <dbReference type="SAM" id="MobiDB-lite"/>
    </source>
</evidence>
<dbReference type="GO" id="GO:0004827">
    <property type="term" value="F:proline-tRNA ligase activity"/>
    <property type="evidence" value="ECO:0007669"/>
    <property type="project" value="TreeGrafter"/>
</dbReference>
<feature type="compositionally biased region" description="Basic and acidic residues" evidence="5">
    <location>
        <begin position="34"/>
        <end position="52"/>
    </location>
</feature>
<evidence type="ECO:0000259" key="6">
    <source>
        <dbReference type="PROSITE" id="PS50862"/>
    </source>
</evidence>
<name>A0A6H5HH84_9HEMI</name>
<dbReference type="Gene3D" id="3.30.930.10">
    <property type="entry name" value="Bira Bifunctional Protein, Domain 2"/>
    <property type="match status" value="1"/>
</dbReference>
<dbReference type="PANTHER" id="PTHR42753:SF2">
    <property type="entry name" value="PROLINE--TRNA LIGASE"/>
    <property type="match status" value="1"/>
</dbReference>
<feature type="domain" description="Aminoacyl-transfer RNA synthetases class-II family profile" evidence="6">
    <location>
        <begin position="68"/>
        <end position="264"/>
    </location>
</feature>
<accession>A0A6H5HH84</accession>
<dbReference type="SUPFAM" id="SSF55681">
    <property type="entry name" value="Class II aaRS and biotin synthetases"/>
    <property type="match status" value="1"/>
</dbReference>
<dbReference type="GO" id="GO:0005739">
    <property type="term" value="C:mitochondrion"/>
    <property type="evidence" value="ECO:0007669"/>
    <property type="project" value="TreeGrafter"/>
</dbReference>
<evidence type="ECO:0000256" key="2">
    <source>
        <dbReference type="ARBA" id="ARBA00022741"/>
    </source>
</evidence>
<evidence type="ECO:0000256" key="4">
    <source>
        <dbReference type="ARBA" id="ARBA00023146"/>
    </source>
</evidence>
<dbReference type="EMBL" id="CADCXU010029849">
    <property type="protein sequence ID" value="CAB0016028.1"/>
    <property type="molecule type" value="Genomic_DNA"/>
</dbReference>
<dbReference type="InterPro" id="IPR050062">
    <property type="entry name" value="Pro-tRNA_synthetase"/>
</dbReference>
<protein>
    <recommendedName>
        <fullName evidence="6">Aminoacyl-transfer RNA synthetases class-II family profile domain-containing protein</fullName>
    </recommendedName>
</protein>
<keyword evidence="3" id="KW-0067">ATP-binding</keyword>
<dbReference type="OrthoDB" id="10267474at2759"/>
<proteinExistence type="predicted"/>
<dbReference type="InterPro" id="IPR006195">
    <property type="entry name" value="aa-tRNA-synth_II"/>
</dbReference>
<keyword evidence="1" id="KW-0436">Ligase</keyword>
<dbReference type="InterPro" id="IPR045864">
    <property type="entry name" value="aa-tRNA-synth_II/BPL/LPL"/>
</dbReference>
<keyword evidence="4" id="KW-0030">Aminoacyl-tRNA synthetase</keyword>
<evidence type="ECO:0000313" key="8">
    <source>
        <dbReference type="Proteomes" id="UP000479000"/>
    </source>
</evidence>
<organism evidence="7 8">
    <name type="scientific">Nesidiocoris tenuis</name>
    <dbReference type="NCBI Taxonomy" id="355587"/>
    <lineage>
        <taxon>Eukaryota</taxon>
        <taxon>Metazoa</taxon>
        <taxon>Ecdysozoa</taxon>
        <taxon>Arthropoda</taxon>
        <taxon>Hexapoda</taxon>
        <taxon>Insecta</taxon>
        <taxon>Pterygota</taxon>
        <taxon>Neoptera</taxon>
        <taxon>Paraneoptera</taxon>
        <taxon>Hemiptera</taxon>
        <taxon>Heteroptera</taxon>
        <taxon>Panheteroptera</taxon>
        <taxon>Cimicomorpha</taxon>
        <taxon>Miridae</taxon>
        <taxon>Dicyphina</taxon>
        <taxon>Nesidiocoris</taxon>
    </lineage>
</organism>
<reference evidence="7 8" key="1">
    <citation type="submission" date="2020-02" db="EMBL/GenBank/DDBJ databases">
        <authorList>
            <person name="Ferguson B K."/>
        </authorList>
    </citation>
    <scope>NUCLEOTIDE SEQUENCE [LARGE SCALE GENOMIC DNA]</scope>
</reference>